<keyword evidence="2" id="KW-1185">Reference proteome</keyword>
<accession>A0A1X7HLZ0</accession>
<dbReference type="RefSeq" id="WP_208914876.1">
    <property type="nucleotide sequence ID" value="NZ_LT840184.1"/>
</dbReference>
<gene>
    <name evidence="1" type="ORF">SAMN05661091_4100</name>
</gene>
<name>A0A1X7HLZ0_9BACL</name>
<dbReference type="Proteomes" id="UP000192940">
    <property type="component" value="Chromosome I"/>
</dbReference>
<evidence type="ECO:0000313" key="1">
    <source>
        <dbReference type="EMBL" id="SMF88075.1"/>
    </source>
</evidence>
<dbReference type="STRING" id="1313296.SAMN05661091_4100"/>
<protein>
    <submittedName>
        <fullName evidence="1">Uncharacterized protein</fullName>
    </submittedName>
</protein>
<dbReference type="AlphaFoldDB" id="A0A1X7HLZ0"/>
<evidence type="ECO:0000313" key="2">
    <source>
        <dbReference type="Proteomes" id="UP000192940"/>
    </source>
</evidence>
<reference evidence="2" key="1">
    <citation type="submission" date="2017-04" db="EMBL/GenBank/DDBJ databases">
        <authorList>
            <person name="Varghese N."/>
            <person name="Submissions S."/>
        </authorList>
    </citation>
    <scope>NUCLEOTIDE SEQUENCE [LARGE SCALE GENOMIC DNA]</scope>
    <source>
        <strain evidence="2">N3/975</strain>
    </source>
</reference>
<sequence length="68" mass="8177">MRTESELFSSFRESLTPETLKDIDKLLFLYEWYLEETDPKHREVLKGQMNIIEQKYNLVTDHTKKAAQ</sequence>
<proteinExistence type="predicted"/>
<organism evidence="1 2">
    <name type="scientific">Paenibacillus uliginis N3/975</name>
    <dbReference type="NCBI Taxonomy" id="1313296"/>
    <lineage>
        <taxon>Bacteria</taxon>
        <taxon>Bacillati</taxon>
        <taxon>Bacillota</taxon>
        <taxon>Bacilli</taxon>
        <taxon>Bacillales</taxon>
        <taxon>Paenibacillaceae</taxon>
        <taxon>Paenibacillus</taxon>
    </lineage>
</organism>
<dbReference type="EMBL" id="LT840184">
    <property type="protein sequence ID" value="SMF88075.1"/>
    <property type="molecule type" value="Genomic_DNA"/>
</dbReference>